<dbReference type="EMBL" id="LDAU01000109">
    <property type="protein sequence ID" value="KRX05272.1"/>
    <property type="molecule type" value="Genomic_DNA"/>
</dbReference>
<keyword evidence="1" id="KW-0472">Membrane</keyword>
<keyword evidence="1" id="KW-0812">Transmembrane</keyword>
<keyword evidence="1" id="KW-1133">Transmembrane helix</keyword>
<feature type="transmembrane region" description="Helical" evidence="1">
    <location>
        <begin position="197"/>
        <end position="215"/>
    </location>
</feature>
<comment type="caution">
    <text evidence="3">The sequence shown here is derived from an EMBL/GenBank/DDBJ whole genome shotgun (WGS) entry which is preliminary data.</text>
</comment>
<dbReference type="AlphaFoldDB" id="A0A0V0QTL4"/>
<evidence type="ECO:0000256" key="1">
    <source>
        <dbReference type="SAM" id="Phobius"/>
    </source>
</evidence>
<dbReference type="Proteomes" id="UP000054937">
    <property type="component" value="Unassembled WGS sequence"/>
</dbReference>
<gene>
    <name evidence="3" type="ORF">PPERSA_00573</name>
</gene>
<proteinExistence type="predicted"/>
<feature type="transmembrane region" description="Helical" evidence="1">
    <location>
        <begin position="235"/>
        <end position="256"/>
    </location>
</feature>
<feature type="transmembrane region" description="Helical" evidence="1">
    <location>
        <begin position="27"/>
        <end position="47"/>
    </location>
</feature>
<evidence type="ECO:0000313" key="3">
    <source>
        <dbReference type="EMBL" id="KRX05272.1"/>
    </source>
</evidence>
<evidence type="ECO:0000313" key="4">
    <source>
        <dbReference type="Proteomes" id="UP000054937"/>
    </source>
</evidence>
<dbReference type="InParanoid" id="A0A0V0QTL4"/>
<sequence length="261" mass="29779">MLVRYTGQGDLLENKANKIIAGFRLKYLPLILSISITIGALICYYVAAVIQHSIYPFPHNTITDSATDYPQNILFRMLVIPQMGGALLIILAEYYIFKYCAQTYKSRRIPNWWADFLSQNCTLPIMMVLCVVAIIMISIAIATIDQGYMNDTLHGASAVIGFAGFYFAMIGITFNYSNLVQVHPGIISQKSLTAKKWLVNAMVAVIIFVIMNPEYMPFYHASQGTDEEPRYQPKYICLLEYGIFFIEMAFFFTLYWQQLIL</sequence>
<accession>A0A0V0QTL4</accession>
<feature type="transmembrane region" description="Helical" evidence="1">
    <location>
        <begin position="156"/>
        <end position="176"/>
    </location>
</feature>
<feature type="transmembrane region" description="Helical" evidence="1">
    <location>
        <begin position="117"/>
        <end position="144"/>
    </location>
</feature>
<name>A0A0V0QTL4_PSEPJ</name>
<evidence type="ECO:0000259" key="2">
    <source>
        <dbReference type="Pfam" id="PF10277"/>
    </source>
</evidence>
<feature type="transmembrane region" description="Helical" evidence="1">
    <location>
        <begin position="73"/>
        <end position="96"/>
    </location>
</feature>
<keyword evidence="4" id="KW-1185">Reference proteome</keyword>
<protein>
    <recommendedName>
        <fullName evidence="2">CWH43-like N-terminal domain-containing protein</fullName>
    </recommendedName>
</protein>
<dbReference type="InterPro" id="IPR019402">
    <property type="entry name" value="CWH43_N"/>
</dbReference>
<dbReference type="Pfam" id="PF10277">
    <property type="entry name" value="Frag1"/>
    <property type="match status" value="1"/>
</dbReference>
<reference evidence="3 4" key="1">
    <citation type="journal article" date="2015" name="Sci. Rep.">
        <title>Genome of the facultative scuticociliatosis pathogen Pseudocohnilembus persalinus provides insight into its virulence through horizontal gene transfer.</title>
        <authorList>
            <person name="Xiong J."/>
            <person name="Wang G."/>
            <person name="Cheng J."/>
            <person name="Tian M."/>
            <person name="Pan X."/>
            <person name="Warren A."/>
            <person name="Jiang C."/>
            <person name="Yuan D."/>
            <person name="Miao W."/>
        </authorList>
    </citation>
    <scope>NUCLEOTIDE SEQUENCE [LARGE SCALE GENOMIC DNA]</scope>
    <source>
        <strain evidence="3">36N120E</strain>
    </source>
</reference>
<feature type="domain" description="CWH43-like N-terminal" evidence="2">
    <location>
        <begin position="26"/>
        <end position="256"/>
    </location>
</feature>
<organism evidence="3 4">
    <name type="scientific">Pseudocohnilembus persalinus</name>
    <name type="common">Ciliate</name>
    <dbReference type="NCBI Taxonomy" id="266149"/>
    <lineage>
        <taxon>Eukaryota</taxon>
        <taxon>Sar</taxon>
        <taxon>Alveolata</taxon>
        <taxon>Ciliophora</taxon>
        <taxon>Intramacronucleata</taxon>
        <taxon>Oligohymenophorea</taxon>
        <taxon>Scuticociliatia</taxon>
        <taxon>Philasterida</taxon>
        <taxon>Pseudocohnilembidae</taxon>
        <taxon>Pseudocohnilembus</taxon>
    </lineage>
</organism>